<dbReference type="Proteomes" id="UP000029567">
    <property type="component" value="Unassembled WGS sequence"/>
</dbReference>
<gene>
    <name evidence="1" type="ORF">P245_20210</name>
</gene>
<dbReference type="AlphaFoldDB" id="A0A0E3BGC2"/>
<comment type="caution">
    <text evidence="1">The sequence shown here is derived from an EMBL/GenBank/DDBJ whole genome shotgun (WGS) entry which is preliminary data.</text>
</comment>
<reference evidence="1 2" key="1">
    <citation type="submission" date="2013-09" db="EMBL/GenBank/DDBJ databases">
        <title>High correlation between genotypes and phenotypes of environmental bacteria Comamonas testosteroni strains.</title>
        <authorList>
            <person name="Liu L."/>
            <person name="Zhu W."/>
            <person name="Xia X."/>
            <person name="Xu B."/>
            <person name="Luo M."/>
            <person name="Wang G."/>
        </authorList>
    </citation>
    <scope>NUCLEOTIDE SEQUENCE [LARGE SCALE GENOMIC DNA]</scope>
    <source>
        <strain evidence="1 2">JL14</strain>
    </source>
</reference>
<dbReference type="RefSeq" id="WP_278044112.1">
    <property type="nucleotide sequence ID" value="NZ_AWTN01000108.1"/>
</dbReference>
<evidence type="ECO:0000313" key="1">
    <source>
        <dbReference type="EMBL" id="KGG87390.1"/>
    </source>
</evidence>
<protein>
    <submittedName>
        <fullName evidence="1">Uncharacterized protein</fullName>
    </submittedName>
</protein>
<dbReference type="EMBL" id="AWTN01000108">
    <property type="protein sequence ID" value="KGG87390.1"/>
    <property type="molecule type" value="Genomic_DNA"/>
</dbReference>
<evidence type="ECO:0000313" key="2">
    <source>
        <dbReference type="Proteomes" id="UP000029567"/>
    </source>
</evidence>
<name>A0A0E3BGC2_9BURK</name>
<accession>A0A0E3BGC2</accession>
<organism evidence="1 2">
    <name type="scientific">Comamonas thiooxydans</name>
    <dbReference type="NCBI Taxonomy" id="363952"/>
    <lineage>
        <taxon>Bacteria</taxon>
        <taxon>Pseudomonadati</taxon>
        <taxon>Pseudomonadota</taxon>
        <taxon>Betaproteobacteria</taxon>
        <taxon>Burkholderiales</taxon>
        <taxon>Comamonadaceae</taxon>
        <taxon>Comamonas</taxon>
    </lineage>
</organism>
<proteinExistence type="predicted"/>
<sequence>MVKKPIAKAASAVFRKSPTANNLPKLGDGNFTTDCHAIVRGTVK</sequence>